<dbReference type="InterPro" id="IPR002575">
    <property type="entry name" value="Aminoglycoside_PTrfase"/>
</dbReference>
<dbReference type="RefSeq" id="WP_239022057.1">
    <property type="nucleotide sequence ID" value="NZ_CP034929.1"/>
</dbReference>
<proteinExistence type="predicted"/>
<dbReference type="PANTHER" id="PTHR21310">
    <property type="entry name" value="AMINOGLYCOSIDE PHOSPHOTRANSFERASE-RELATED-RELATED"/>
    <property type="match status" value="1"/>
</dbReference>
<organism evidence="2 3">
    <name type="scientific">Nocardioides yefusunii</name>
    <dbReference type="NCBI Taxonomy" id="2500546"/>
    <lineage>
        <taxon>Bacteria</taxon>
        <taxon>Bacillati</taxon>
        <taxon>Actinomycetota</taxon>
        <taxon>Actinomycetes</taxon>
        <taxon>Propionibacteriales</taxon>
        <taxon>Nocardioidaceae</taxon>
        <taxon>Nocardioides</taxon>
    </lineage>
</organism>
<dbReference type="Pfam" id="PF01636">
    <property type="entry name" value="APH"/>
    <property type="match status" value="1"/>
</dbReference>
<dbReference type="InterPro" id="IPR011009">
    <property type="entry name" value="Kinase-like_dom_sf"/>
</dbReference>
<dbReference type="InterPro" id="IPR051678">
    <property type="entry name" value="AGP_Transferase"/>
</dbReference>
<evidence type="ECO:0000313" key="3">
    <source>
        <dbReference type="Proteomes" id="UP001596098"/>
    </source>
</evidence>
<comment type="caution">
    <text evidence="2">The sequence shown here is derived from an EMBL/GenBank/DDBJ whole genome shotgun (WGS) entry which is preliminary data.</text>
</comment>
<protein>
    <submittedName>
        <fullName evidence="2">Phosphotransferase</fullName>
    </submittedName>
</protein>
<evidence type="ECO:0000259" key="1">
    <source>
        <dbReference type="Pfam" id="PF01636"/>
    </source>
</evidence>
<accession>A0ABW1QXY4</accession>
<dbReference type="Gene3D" id="3.90.1200.10">
    <property type="match status" value="1"/>
</dbReference>
<keyword evidence="3" id="KW-1185">Reference proteome</keyword>
<dbReference type="Proteomes" id="UP001596098">
    <property type="component" value="Unassembled WGS sequence"/>
</dbReference>
<feature type="domain" description="Aminoglycoside phosphotransferase" evidence="1">
    <location>
        <begin position="17"/>
        <end position="255"/>
    </location>
</feature>
<name>A0ABW1QXY4_9ACTN</name>
<evidence type="ECO:0000313" key="2">
    <source>
        <dbReference type="EMBL" id="MFC6153228.1"/>
    </source>
</evidence>
<sequence>MTDLASTSHSLDPDLPWQPLPGGWSGETFLSRTGGEAHVVRIYAPERPRRPDAAEVDAALSRLVGGLVPVPRVVEQRPAKDGHPALMVTEFVPGRRADDVLRAALDADDVATLDSVGRALGAVAGRLAGMPTLRRGRFSAPDLVVVADPAHGDVHARVTRRLGELRGWSESELDALERVAERAQDLLDEEPRTCLVHGDLNPKNVVLAGDGSVAAVVDWEYAHAGSPHEDLGDLLRFDRHPAWEQAVLHGWTRERGGDPALARDLARASDLAALVELTVRPGGNLVVDLAEVFLREIARTGDWHAHP</sequence>
<dbReference type="SUPFAM" id="SSF56112">
    <property type="entry name" value="Protein kinase-like (PK-like)"/>
    <property type="match status" value="1"/>
</dbReference>
<reference evidence="3" key="1">
    <citation type="journal article" date="2019" name="Int. J. Syst. Evol. Microbiol.">
        <title>The Global Catalogue of Microorganisms (GCM) 10K type strain sequencing project: providing services to taxonomists for standard genome sequencing and annotation.</title>
        <authorList>
            <consortium name="The Broad Institute Genomics Platform"/>
            <consortium name="The Broad Institute Genome Sequencing Center for Infectious Disease"/>
            <person name="Wu L."/>
            <person name="Ma J."/>
        </authorList>
    </citation>
    <scope>NUCLEOTIDE SEQUENCE [LARGE SCALE GENOMIC DNA]</scope>
    <source>
        <strain evidence="3">DFY28</strain>
    </source>
</reference>
<gene>
    <name evidence="2" type="ORF">ACFPWU_06055</name>
</gene>
<dbReference type="EMBL" id="JBHSQI010000003">
    <property type="protein sequence ID" value="MFC6153228.1"/>
    <property type="molecule type" value="Genomic_DNA"/>
</dbReference>